<keyword evidence="2" id="KW-1185">Reference proteome</keyword>
<reference evidence="2" key="1">
    <citation type="journal article" date="2019" name="Int. J. Syst. Evol. Microbiol.">
        <title>The Global Catalogue of Microorganisms (GCM) 10K type strain sequencing project: providing services to taxonomists for standard genome sequencing and annotation.</title>
        <authorList>
            <consortium name="The Broad Institute Genomics Platform"/>
            <consortium name="The Broad Institute Genome Sequencing Center for Infectious Disease"/>
            <person name="Wu L."/>
            <person name="Ma J."/>
        </authorList>
    </citation>
    <scope>NUCLEOTIDE SEQUENCE [LARGE SCALE GENOMIC DNA]</scope>
    <source>
        <strain evidence="2">CGMCC 4.7683</strain>
    </source>
</reference>
<name>A0ABQ3L859_9PSEU</name>
<protein>
    <submittedName>
        <fullName evidence="1">Uncharacterized protein</fullName>
    </submittedName>
</protein>
<dbReference type="Proteomes" id="UP000635387">
    <property type="component" value="Unassembled WGS sequence"/>
</dbReference>
<sequence length="67" mass="6781">MPRKQASNAVTAAMINVKGLVSAARGAARHGIVTLGPPGAPHLTRMATHATGQGGSATERNHCLLPT</sequence>
<proteinExistence type="predicted"/>
<dbReference type="EMBL" id="BNAY01000001">
    <property type="protein sequence ID" value="GHH05951.1"/>
    <property type="molecule type" value="Genomic_DNA"/>
</dbReference>
<organism evidence="1 2">
    <name type="scientific">Amycolatopsis oliviviridis</name>
    <dbReference type="NCBI Taxonomy" id="1471590"/>
    <lineage>
        <taxon>Bacteria</taxon>
        <taxon>Bacillati</taxon>
        <taxon>Actinomycetota</taxon>
        <taxon>Actinomycetes</taxon>
        <taxon>Pseudonocardiales</taxon>
        <taxon>Pseudonocardiaceae</taxon>
        <taxon>Amycolatopsis</taxon>
    </lineage>
</organism>
<gene>
    <name evidence="1" type="ORF">GCM10017790_10610</name>
</gene>
<evidence type="ECO:0000313" key="1">
    <source>
        <dbReference type="EMBL" id="GHH05951.1"/>
    </source>
</evidence>
<accession>A0ABQ3L859</accession>
<comment type="caution">
    <text evidence="1">The sequence shown here is derived from an EMBL/GenBank/DDBJ whole genome shotgun (WGS) entry which is preliminary data.</text>
</comment>
<evidence type="ECO:0000313" key="2">
    <source>
        <dbReference type="Proteomes" id="UP000635387"/>
    </source>
</evidence>